<dbReference type="InterPro" id="IPR000253">
    <property type="entry name" value="FHA_dom"/>
</dbReference>
<keyword evidence="5" id="KW-1185">Reference proteome</keyword>
<evidence type="ECO:0000313" key="2">
    <source>
        <dbReference type="EMBL" id="QPS81962.1"/>
    </source>
</evidence>
<dbReference type="GeneID" id="94691725"/>
<gene>
    <name evidence="2" type="ORF">I6G47_02435</name>
    <name evidence="3" type="ORF">SAMN05421547_11447</name>
</gene>
<organism evidence="3 4">
    <name type="scientific">Delftia lacustris</name>
    <dbReference type="NCBI Taxonomy" id="558537"/>
    <lineage>
        <taxon>Bacteria</taxon>
        <taxon>Pseudomonadati</taxon>
        <taxon>Pseudomonadota</taxon>
        <taxon>Betaproteobacteria</taxon>
        <taxon>Burkholderiales</taxon>
        <taxon>Comamonadaceae</taxon>
        <taxon>Delftia</taxon>
    </lineage>
</organism>
<dbReference type="Gene3D" id="2.60.200.20">
    <property type="match status" value="1"/>
</dbReference>
<dbReference type="Pfam" id="PF00498">
    <property type="entry name" value="FHA"/>
    <property type="match status" value="1"/>
</dbReference>
<sequence length="314" mass="34399">MALFRNQLDGSIVVLRPLHTFGRHPSVCQTVMKAPDVSQVHALFRWNRQTWEIVDQSRNGTMLNGVRLVAGRWTVLTVGARLSMGEGAEAAWTVQDLGPPVTCLSPGPGLPQDAPLALNPRGTLLPDAQEPEANVFFEDGRWLLESGDGTEPLVDGAMVHTSAGSWEFVQCDDLESTRESSFDPHAPKPPDVSFRFHVSQNEEHASLTVMSDGKPIALGERIHHYTLVTLARVRQQDAHKGLAPASQGWIELDALSRMLGVDSSYVNIQIFRAKHQILSALPECAALPALVERRRGSLRFGDFAFEIEGGARSA</sequence>
<dbReference type="CDD" id="cd00060">
    <property type="entry name" value="FHA"/>
    <property type="match status" value="1"/>
</dbReference>
<dbReference type="KEGG" id="dla:I6G47_02435"/>
<dbReference type="Proteomes" id="UP000183417">
    <property type="component" value="Unassembled WGS sequence"/>
</dbReference>
<name>A0A1H3QZZ9_9BURK</name>
<dbReference type="EMBL" id="FNPE01000014">
    <property type="protein sequence ID" value="SDZ19152.1"/>
    <property type="molecule type" value="Genomic_DNA"/>
</dbReference>
<dbReference type="SUPFAM" id="SSF49879">
    <property type="entry name" value="SMAD/FHA domain"/>
    <property type="match status" value="1"/>
</dbReference>
<dbReference type="AlphaFoldDB" id="A0A1H3QZZ9"/>
<evidence type="ECO:0000313" key="4">
    <source>
        <dbReference type="Proteomes" id="UP000183417"/>
    </source>
</evidence>
<protein>
    <submittedName>
        <fullName evidence="3">FHA domain-containing protein</fullName>
    </submittedName>
</protein>
<proteinExistence type="predicted"/>
<reference evidence="3 4" key="1">
    <citation type="submission" date="2016-10" db="EMBL/GenBank/DDBJ databases">
        <authorList>
            <person name="de Groot N.N."/>
        </authorList>
    </citation>
    <scope>NUCLEOTIDE SEQUENCE [LARGE SCALE GENOMIC DNA]</scope>
    <source>
        <strain evidence="3 4">LMG 24775</strain>
    </source>
</reference>
<dbReference type="InterPro" id="IPR008984">
    <property type="entry name" value="SMAD_FHA_dom_sf"/>
</dbReference>
<dbReference type="Proteomes" id="UP000595064">
    <property type="component" value="Chromosome"/>
</dbReference>
<dbReference type="EMBL" id="CP065748">
    <property type="protein sequence ID" value="QPS81962.1"/>
    <property type="molecule type" value="Genomic_DNA"/>
</dbReference>
<evidence type="ECO:0000313" key="3">
    <source>
        <dbReference type="EMBL" id="SDZ19152.1"/>
    </source>
</evidence>
<reference evidence="2 5" key="2">
    <citation type="submission" date="2020-12" db="EMBL/GenBank/DDBJ databases">
        <title>FDA dAtabase for Regulatory Grade micrObial Sequences (FDA-ARGOS): Supporting development and validation of Infectious Disease Dx tests.</title>
        <authorList>
            <person name="Sproer C."/>
            <person name="Gronow S."/>
            <person name="Severitt S."/>
            <person name="Schroder I."/>
            <person name="Tallon L."/>
            <person name="Sadzewicz L."/>
            <person name="Zhao X."/>
            <person name="Boylan J."/>
            <person name="Ott S."/>
            <person name="Bowen H."/>
            <person name="Vavikolanu K."/>
            <person name="Mehta A."/>
            <person name="Aluvathingal J."/>
            <person name="Nadendla S."/>
            <person name="Lowell S."/>
            <person name="Myers T."/>
            <person name="Yan Y."/>
            <person name="Sichtig H."/>
        </authorList>
    </citation>
    <scope>NUCLEOTIDE SEQUENCE [LARGE SCALE GENOMIC DNA]</scope>
    <source>
        <strain evidence="2 5">FDAARGOS_890</strain>
    </source>
</reference>
<dbReference type="PROSITE" id="PS50006">
    <property type="entry name" value="FHA_DOMAIN"/>
    <property type="match status" value="1"/>
</dbReference>
<dbReference type="SMART" id="SM00240">
    <property type="entry name" value="FHA"/>
    <property type="match status" value="1"/>
</dbReference>
<dbReference type="InterPro" id="IPR050923">
    <property type="entry name" value="Cell_Proc_Reg/RNA_Proc"/>
</dbReference>
<feature type="domain" description="FHA" evidence="1">
    <location>
        <begin position="19"/>
        <end position="68"/>
    </location>
</feature>
<evidence type="ECO:0000259" key="1">
    <source>
        <dbReference type="PROSITE" id="PS50006"/>
    </source>
</evidence>
<dbReference type="RefSeq" id="WP_016446376.1">
    <property type="nucleotide sequence ID" value="NZ_AP025556.1"/>
</dbReference>
<evidence type="ECO:0000313" key="5">
    <source>
        <dbReference type="Proteomes" id="UP000595064"/>
    </source>
</evidence>
<dbReference type="PANTHER" id="PTHR23308">
    <property type="entry name" value="NUCLEAR INHIBITOR OF PROTEIN PHOSPHATASE-1"/>
    <property type="match status" value="1"/>
</dbReference>
<accession>A0A1H3QZZ9</accession>